<gene>
    <name evidence="8" type="ORF">SAMN00790413_06067</name>
</gene>
<keyword evidence="6" id="KW-0862">Zinc</keyword>
<dbReference type="GO" id="GO:0046872">
    <property type="term" value="F:metal ion binding"/>
    <property type="evidence" value="ECO:0007669"/>
    <property type="project" value="UniProtKB-KW"/>
</dbReference>
<dbReference type="InterPro" id="IPR001365">
    <property type="entry name" value="A_deaminase_dom"/>
</dbReference>
<keyword evidence="5" id="KW-0378">Hydrolase</keyword>
<protein>
    <recommendedName>
        <fullName evidence="3">adenosine deaminase</fullName>
        <ecNumber evidence="3">3.5.4.4</ecNumber>
    </recommendedName>
</protein>
<evidence type="ECO:0000256" key="6">
    <source>
        <dbReference type="ARBA" id="ARBA00022833"/>
    </source>
</evidence>
<accession>A0A1W1VW21</accession>
<evidence type="ECO:0000256" key="2">
    <source>
        <dbReference type="ARBA" id="ARBA00006676"/>
    </source>
</evidence>
<dbReference type="InterPro" id="IPR006330">
    <property type="entry name" value="Ado/ade_deaminase"/>
</dbReference>
<evidence type="ECO:0000259" key="7">
    <source>
        <dbReference type="Pfam" id="PF00962"/>
    </source>
</evidence>
<dbReference type="NCBIfam" id="TIGR01430">
    <property type="entry name" value="aden_deam"/>
    <property type="match status" value="1"/>
</dbReference>
<evidence type="ECO:0000313" key="8">
    <source>
        <dbReference type="EMBL" id="SMB97577.1"/>
    </source>
</evidence>
<proteinExistence type="inferred from homology"/>
<evidence type="ECO:0000313" key="9">
    <source>
        <dbReference type="Proteomes" id="UP000192582"/>
    </source>
</evidence>
<dbReference type="PANTHER" id="PTHR11409">
    <property type="entry name" value="ADENOSINE DEAMINASE"/>
    <property type="match status" value="1"/>
</dbReference>
<dbReference type="PANTHER" id="PTHR11409:SF43">
    <property type="entry name" value="ADENOSINE DEAMINASE"/>
    <property type="match status" value="1"/>
</dbReference>
<dbReference type="InterPro" id="IPR032466">
    <property type="entry name" value="Metal_Hydrolase"/>
</dbReference>
<dbReference type="Proteomes" id="UP000192582">
    <property type="component" value="Unassembled WGS sequence"/>
</dbReference>
<reference evidence="8 9" key="1">
    <citation type="submission" date="2017-04" db="EMBL/GenBank/DDBJ databases">
        <authorList>
            <person name="Afonso C.L."/>
            <person name="Miller P.J."/>
            <person name="Scott M.A."/>
            <person name="Spackman E."/>
            <person name="Goraichik I."/>
            <person name="Dimitrov K.M."/>
            <person name="Suarez D.L."/>
            <person name="Swayne D.E."/>
        </authorList>
    </citation>
    <scope>NUCLEOTIDE SEQUENCE [LARGE SCALE GENOMIC DNA]</scope>
    <source>
        <strain evidence="8 9">KR-140</strain>
    </source>
</reference>
<dbReference type="Pfam" id="PF00962">
    <property type="entry name" value="A_deaminase"/>
    <property type="match status" value="1"/>
</dbReference>
<dbReference type="Gene3D" id="3.20.20.140">
    <property type="entry name" value="Metal-dependent hydrolases"/>
    <property type="match status" value="1"/>
</dbReference>
<dbReference type="GO" id="GO:0043103">
    <property type="term" value="P:hypoxanthine salvage"/>
    <property type="evidence" value="ECO:0007669"/>
    <property type="project" value="TreeGrafter"/>
</dbReference>
<keyword evidence="4" id="KW-0479">Metal-binding</keyword>
<dbReference type="STRING" id="695939.SAMN00790413_06067"/>
<feature type="domain" description="Adenosine deaminase" evidence="7">
    <location>
        <begin position="10"/>
        <end position="323"/>
    </location>
</feature>
<name>A0A1W1VW21_9DEIO</name>
<evidence type="ECO:0000256" key="1">
    <source>
        <dbReference type="ARBA" id="ARBA00001947"/>
    </source>
</evidence>
<dbReference type="SUPFAM" id="SSF51556">
    <property type="entry name" value="Metallo-dependent hydrolases"/>
    <property type="match status" value="1"/>
</dbReference>
<dbReference type="EC" id="3.5.4.4" evidence="3"/>
<evidence type="ECO:0000256" key="4">
    <source>
        <dbReference type="ARBA" id="ARBA00022723"/>
    </source>
</evidence>
<dbReference type="EMBL" id="FWWU01000011">
    <property type="protein sequence ID" value="SMB97577.1"/>
    <property type="molecule type" value="Genomic_DNA"/>
</dbReference>
<comment type="similarity">
    <text evidence="2">Belongs to the metallo-dependent hydrolases superfamily. Adenosine and AMP deaminases family.</text>
</comment>
<dbReference type="GO" id="GO:0006154">
    <property type="term" value="P:adenosine catabolic process"/>
    <property type="evidence" value="ECO:0007669"/>
    <property type="project" value="TreeGrafter"/>
</dbReference>
<dbReference type="GO" id="GO:0046103">
    <property type="term" value="P:inosine biosynthetic process"/>
    <property type="evidence" value="ECO:0007669"/>
    <property type="project" value="TreeGrafter"/>
</dbReference>
<comment type="cofactor">
    <cofactor evidence="1">
        <name>Zn(2+)</name>
        <dbReference type="ChEBI" id="CHEBI:29105"/>
    </cofactor>
</comment>
<organism evidence="8 9">
    <name type="scientific">Deinococcus hopiensis KR-140</name>
    <dbReference type="NCBI Taxonomy" id="695939"/>
    <lineage>
        <taxon>Bacteria</taxon>
        <taxon>Thermotogati</taxon>
        <taxon>Deinococcota</taxon>
        <taxon>Deinococci</taxon>
        <taxon>Deinococcales</taxon>
        <taxon>Deinococcaceae</taxon>
        <taxon>Deinococcus</taxon>
    </lineage>
</organism>
<evidence type="ECO:0000256" key="3">
    <source>
        <dbReference type="ARBA" id="ARBA00012784"/>
    </source>
</evidence>
<sequence>MTGNHFRFLPKVELHLHLDCSLSFDAVRTLSPSVTAAQYVAAYVPPSRVTDLADLLRRNARSLALLQTPWGLRVAVHDLMRQLRDDGVVYAELRFAPLQHLEGGLQPKQVVQTVNHALEQAIRETGVEARLLLCTLRHFTAADSLRTAQLAHAFQGTYVVGLDLAGNEAGHSLDAHVAAFDYAHRHGLSCTAHAGEARGAQSVRETLDRLHPSRIGHGVRSIEEPELLCELKRRRVHLEVCPSCNVQIGIFGSLAAHPVDPLYRAGVSVGINTDTRTLTPTTLSAEYARLSAAFRWDHSDFLRSNLMALDASFAEPALKARLRPVLECAYA</sequence>
<keyword evidence="9" id="KW-1185">Reference proteome</keyword>
<dbReference type="AlphaFoldDB" id="A0A1W1VW21"/>
<dbReference type="GO" id="GO:0004000">
    <property type="term" value="F:adenosine deaminase activity"/>
    <property type="evidence" value="ECO:0007669"/>
    <property type="project" value="TreeGrafter"/>
</dbReference>
<dbReference type="GO" id="GO:0005829">
    <property type="term" value="C:cytosol"/>
    <property type="evidence" value="ECO:0007669"/>
    <property type="project" value="TreeGrafter"/>
</dbReference>
<dbReference type="RefSeq" id="WP_084051387.1">
    <property type="nucleotide sequence ID" value="NZ_FWWU01000011.1"/>
</dbReference>
<evidence type="ECO:0000256" key="5">
    <source>
        <dbReference type="ARBA" id="ARBA00022801"/>
    </source>
</evidence>
<dbReference type="OrthoDB" id="9779574at2"/>